<sequence length="29" mass="3453">MPLQEIRHFFQPGRTEDDSCCDPPLRVQH</sequence>
<proteinExistence type="predicted"/>
<evidence type="ECO:0000313" key="3">
    <source>
        <dbReference type="WBParaSite" id="Hba_02296"/>
    </source>
</evidence>
<keyword evidence="2" id="KW-1185">Reference proteome</keyword>
<dbReference type="Proteomes" id="UP000095283">
    <property type="component" value="Unplaced"/>
</dbReference>
<reference evidence="3" key="1">
    <citation type="submission" date="2016-11" db="UniProtKB">
        <authorList>
            <consortium name="WormBaseParasite"/>
        </authorList>
    </citation>
    <scope>IDENTIFICATION</scope>
</reference>
<feature type="region of interest" description="Disordered" evidence="1">
    <location>
        <begin position="1"/>
        <end position="29"/>
    </location>
</feature>
<dbReference type="WBParaSite" id="Hba_02296">
    <property type="protein sequence ID" value="Hba_02296"/>
    <property type="gene ID" value="Hba_02296"/>
</dbReference>
<name>A0A1I7WC61_HETBA</name>
<organism evidence="2 3">
    <name type="scientific">Heterorhabditis bacteriophora</name>
    <name type="common">Entomopathogenic nematode worm</name>
    <dbReference type="NCBI Taxonomy" id="37862"/>
    <lineage>
        <taxon>Eukaryota</taxon>
        <taxon>Metazoa</taxon>
        <taxon>Ecdysozoa</taxon>
        <taxon>Nematoda</taxon>
        <taxon>Chromadorea</taxon>
        <taxon>Rhabditida</taxon>
        <taxon>Rhabditina</taxon>
        <taxon>Rhabditomorpha</taxon>
        <taxon>Strongyloidea</taxon>
        <taxon>Heterorhabditidae</taxon>
        <taxon>Heterorhabditis</taxon>
    </lineage>
</organism>
<protein>
    <submittedName>
        <fullName evidence="3">Uncharacterized protein</fullName>
    </submittedName>
</protein>
<evidence type="ECO:0000313" key="2">
    <source>
        <dbReference type="Proteomes" id="UP000095283"/>
    </source>
</evidence>
<dbReference type="AlphaFoldDB" id="A0A1I7WC61"/>
<evidence type="ECO:0000256" key="1">
    <source>
        <dbReference type="SAM" id="MobiDB-lite"/>
    </source>
</evidence>
<accession>A0A1I7WC61</accession>